<accession>A0ABU5TQP9</accession>
<organism evidence="2 3">
    <name type="scientific">Pseudanabaena galeata UHCC 0370</name>
    <dbReference type="NCBI Taxonomy" id="3110310"/>
    <lineage>
        <taxon>Bacteria</taxon>
        <taxon>Bacillati</taxon>
        <taxon>Cyanobacteriota</taxon>
        <taxon>Cyanophyceae</taxon>
        <taxon>Pseudanabaenales</taxon>
        <taxon>Pseudanabaenaceae</taxon>
        <taxon>Pseudanabaena</taxon>
    </lineage>
</organism>
<evidence type="ECO:0000313" key="2">
    <source>
        <dbReference type="EMBL" id="MEA5480626.1"/>
    </source>
</evidence>
<name>A0ABU5TQP9_9CYAN</name>
<protein>
    <submittedName>
        <fullName evidence="2">STAS-like domain-containing protein</fullName>
    </submittedName>
</protein>
<gene>
    <name evidence="2" type="ORF">VB774_23580</name>
</gene>
<reference evidence="2 3" key="1">
    <citation type="submission" date="2023-12" db="EMBL/GenBank/DDBJ databases">
        <title>Baltic Sea Cyanobacteria.</title>
        <authorList>
            <person name="Delbaje E."/>
            <person name="Fewer D.P."/>
            <person name="Shishido T.K."/>
        </authorList>
    </citation>
    <scope>NUCLEOTIDE SEQUENCE [LARGE SCALE GENOMIC DNA]</scope>
    <source>
        <strain evidence="2 3">UHCC 0370</strain>
    </source>
</reference>
<comment type="caution">
    <text evidence="2">The sequence shown here is derived from an EMBL/GenBank/DDBJ whole genome shotgun (WGS) entry which is preliminary data.</text>
</comment>
<evidence type="ECO:0000313" key="3">
    <source>
        <dbReference type="Proteomes" id="UP001301388"/>
    </source>
</evidence>
<dbReference type="EMBL" id="JAYGIE010000140">
    <property type="protein sequence ID" value="MEA5480626.1"/>
    <property type="molecule type" value="Genomic_DNA"/>
</dbReference>
<sequence>MATYIKVYDLCGANCIAAKHATKLYEQIYPLLKSGQAVELDFAGTYRFLSIFFNIAIGQLFRDIPADAIARSLKFTNLDELGQRVNAQVIESAKLYYADDNYRKAVDIVMSEQFSYA</sequence>
<keyword evidence="3" id="KW-1185">Reference proteome</keyword>
<dbReference type="InterPro" id="IPR025474">
    <property type="entry name" value="DUF4325"/>
</dbReference>
<dbReference type="Proteomes" id="UP001301388">
    <property type="component" value="Unassembled WGS sequence"/>
</dbReference>
<proteinExistence type="predicted"/>
<feature type="domain" description="DUF4325" evidence="1">
    <location>
        <begin position="21"/>
        <end position="80"/>
    </location>
</feature>
<dbReference type="Pfam" id="PF14213">
    <property type="entry name" value="DUF4325"/>
    <property type="match status" value="1"/>
</dbReference>
<dbReference type="RefSeq" id="WP_323263583.1">
    <property type="nucleotide sequence ID" value="NZ_JAYGIE010000140.1"/>
</dbReference>
<evidence type="ECO:0000259" key="1">
    <source>
        <dbReference type="Pfam" id="PF14213"/>
    </source>
</evidence>